<dbReference type="InterPro" id="IPR011990">
    <property type="entry name" value="TPR-like_helical_dom_sf"/>
</dbReference>
<keyword evidence="2" id="KW-1185">Reference proteome</keyword>
<evidence type="ECO:0000313" key="2">
    <source>
        <dbReference type="Proteomes" id="UP000192756"/>
    </source>
</evidence>
<dbReference type="SUPFAM" id="SSF48452">
    <property type="entry name" value="TPR-like"/>
    <property type="match status" value="1"/>
</dbReference>
<gene>
    <name evidence="1" type="ORF">SAMN04488524_0202</name>
</gene>
<dbReference type="Gene3D" id="1.25.40.390">
    <property type="match status" value="1"/>
</dbReference>
<proteinExistence type="predicted"/>
<reference evidence="2" key="1">
    <citation type="submission" date="2017-04" db="EMBL/GenBank/DDBJ databases">
        <authorList>
            <person name="Varghese N."/>
            <person name="Submissions S."/>
        </authorList>
    </citation>
    <scope>NUCLEOTIDE SEQUENCE [LARGE SCALE GENOMIC DNA]</scope>
    <source>
        <strain evidence="2">DSM 12126</strain>
    </source>
</reference>
<organism evidence="1 2">
    <name type="scientific">Pedobacter africanus</name>
    <dbReference type="NCBI Taxonomy" id="151894"/>
    <lineage>
        <taxon>Bacteria</taxon>
        <taxon>Pseudomonadati</taxon>
        <taxon>Bacteroidota</taxon>
        <taxon>Sphingobacteriia</taxon>
        <taxon>Sphingobacteriales</taxon>
        <taxon>Sphingobacteriaceae</taxon>
        <taxon>Pedobacter</taxon>
    </lineage>
</organism>
<keyword evidence="1" id="KW-0449">Lipoprotein</keyword>
<accession>A0A1W1YV99</accession>
<dbReference type="Proteomes" id="UP000192756">
    <property type="component" value="Unassembled WGS sequence"/>
</dbReference>
<dbReference type="InterPro" id="IPR024302">
    <property type="entry name" value="SusD-like"/>
</dbReference>
<sequence>MKAHYIKKTLGTLLAATVMLSCTKNFEDLNTDKTKISTVDNATLEYIFSAAQYRGCFGPNTTNSGATPFQRFANRYSDAQAQYFSNTSQSAESDRNVMVGNWLNDGWNHFYSNANAQLSVVMEQTEAGGPLQDPIKHAIAKVWKVFMFMPVTDNWGAIPYSQAGNGNTEVLYDSQEDIYKDFFKILKEANTTLSAYTGTTRYFEKGDLIYGGDVKKWTKFCNSLWLRAAMRVSKKDPALGRLQAEAAITATGGMITTNADNALMKVSTTTPHLTASISSFNEFRMSAAMESVLKGYNDPRLQKFFDPASGGVYKGIRNGLSQVQIGLAQNNVANNSNINSSFGFANRGVAPWTLFTAAETFFLMAEAKLNNWTVGTGTAQNYYQQGIDVSMAQWGVTDATVIGNYKTGTSTPAALGDIYNTPAMTNIPVAFGSTEAVQREQIGTQKWLALYPYGLEAWAEVRRTGFPKLYPRLNSDNTDAPAGDPGAVKRLTYPPIEASANAGGLASGISKLGGPDKVTTKLWWNP</sequence>
<dbReference type="EMBL" id="FWXT01000001">
    <property type="protein sequence ID" value="SMC40109.1"/>
    <property type="molecule type" value="Genomic_DNA"/>
</dbReference>
<evidence type="ECO:0000313" key="1">
    <source>
        <dbReference type="EMBL" id="SMC40109.1"/>
    </source>
</evidence>
<dbReference type="OrthoDB" id="9766256at2"/>
<dbReference type="Pfam" id="PF12741">
    <property type="entry name" value="SusD-like"/>
    <property type="match status" value="1"/>
</dbReference>
<protein>
    <submittedName>
        <fullName evidence="1">Susd and RagB outer membrane lipoprotein</fullName>
    </submittedName>
</protein>
<dbReference type="AlphaFoldDB" id="A0A1W1YV99"/>
<name>A0A1W1YV99_9SPHI</name>
<dbReference type="PROSITE" id="PS51257">
    <property type="entry name" value="PROKAR_LIPOPROTEIN"/>
    <property type="match status" value="1"/>
</dbReference>
<dbReference type="STRING" id="151894.SAMN04488524_0202"/>